<dbReference type="EMBL" id="JBHTCS010000029">
    <property type="protein sequence ID" value="MFC7450980.1"/>
    <property type="molecule type" value="Genomic_DNA"/>
</dbReference>
<evidence type="ECO:0000313" key="1">
    <source>
        <dbReference type="EMBL" id="MFC7450980.1"/>
    </source>
</evidence>
<dbReference type="Gene3D" id="3.40.50.2000">
    <property type="entry name" value="Glycogen Phosphorylase B"/>
    <property type="match status" value="2"/>
</dbReference>
<evidence type="ECO:0000313" key="2">
    <source>
        <dbReference type="Proteomes" id="UP001596484"/>
    </source>
</evidence>
<gene>
    <name evidence="1" type="ORF">ACFQS9_24085</name>
</gene>
<sequence length="397" mass="42761">MSRFLFVVPPLTGHINPSVAVGAALTQRGHDVSWVGHLEALTPLLPAHAAVFPVAHDVSGEALHALAGRWLQLRGTAELRFFWEEFLVPLAQQMLPAVEAAVDAFAPDVVVSDQQALAGALVARRAGLPWATSAITSSELVRPLAAMPKVEEWVTECMTSFQRVHGVADPVDLRWSEHLVLIYSTAALIGSVDSLPPHYALTGPVLTARPDTIPFPWEWLDPGRRTVLASLGTLNVGVGERFFRTLVDAVADEGDRLQLIIVAPPDMLESPPPHVLVRESVPQLSLLDHVDAVVTHAGHNTVCESLAHGLPLVVAPIRDDQPIVAQQVVDAGAGIRVKFARIRPPELREAVRAVLAEPSYRERARRIAESFASAGGAATAADRLEQLANGQPISAYR</sequence>
<dbReference type="SUPFAM" id="SSF53756">
    <property type="entry name" value="UDP-Glycosyltransferase/glycogen phosphorylase"/>
    <property type="match status" value="1"/>
</dbReference>
<organism evidence="1 2">
    <name type="scientific">Rhodococcus daqingensis</name>
    <dbReference type="NCBI Taxonomy" id="2479363"/>
    <lineage>
        <taxon>Bacteria</taxon>
        <taxon>Bacillati</taxon>
        <taxon>Actinomycetota</taxon>
        <taxon>Actinomycetes</taxon>
        <taxon>Mycobacteriales</taxon>
        <taxon>Nocardiaceae</taxon>
        <taxon>Rhodococcus</taxon>
    </lineage>
</organism>
<name>A0ABW2S4H5_9NOCA</name>
<dbReference type="PANTHER" id="PTHR48050:SF13">
    <property type="entry name" value="STEROL 3-BETA-GLUCOSYLTRANSFERASE UGT80A2"/>
    <property type="match status" value="1"/>
</dbReference>
<dbReference type="Proteomes" id="UP001596484">
    <property type="component" value="Unassembled WGS sequence"/>
</dbReference>
<reference evidence="2" key="1">
    <citation type="journal article" date="2019" name="Int. J. Syst. Evol. Microbiol.">
        <title>The Global Catalogue of Microorganisms (GCM) 10K type strain sequencing project: providing services to taxonomists for standard genome sequencing and annotation.</title>
        <authorList>
            <consortium name="The Broad Institute Genomics Platform"/>
            <consortium name="The Broad Institute Genome Sequencing Center for Infectious Disease"/>
            <person name="Wu L."/>
            <person name="Ma J."/>
        </authorList>
    </citation>
    <scope>NUCLEOTIDE SEQUENCE [LARGE SCALE GENOMIC DNA]</scope>
    <source>
        <strain evidence="2">ICMP 19430</strain>
    </source>
</reference>
<proteinExistence type="predicted"/>
<dbReference type="InterPro" id="IPR002213">
    <property type="entry name" value="UDP_glucos_trans"/>
</dbReference>
<dbReference type="InterPro" id="IPR050426">
    <property type="entry name" value="Glycosyltransferase_28"/>
</dbReference>
<dbReference type="CDD" id="cd03784">
    <property type="entry name" value="GT1_Gtf-like"/>
    <property type="match status" value="1"/>
</dbReference>
<dbReference type="RefSeq" id="WP_378409079.1">
    <property type="nucleotide sequence ID" value="NZ_JBHTCS010000029.1"/>
</dbReference>
<keyword evidence="2" id="KW-1185">Reference proteome</keyword>
<comment type="caution">
    <text evidence="1">The sequence shown here is derived from an EMBL/GenBank/DDBJ whole genome shotgun (WGS) entry which is preliminary data.</text>
</comment>
<accession>A0ABW2S4H5</accession>
<dbReference type="Pfam" id="PF00201">
    <property type="entry name" value="UDPGT"/>
    <property type="match status" value="1"/>
</dbReference>
<dbReference type="PANTHER" id="PTHR48050">
    <property type="entry name" value="STEROL 3-BETA-GLUCOSYLTRANSFERASE"/>
    <property type="match status" value="1"/>
</dbReference>
<protein>
    <submittedName>
        <fullName evidence="1">Glycosyltransferase</fullName>
    </submittedName>
</protein>